<dbReference type="InterPro" id="IPR045802">
    <property type="entry name" value="GRV2/DNAJC13_N"/>
</dbReference>
<dbReference type="Proteomes" id="UP001159363">
    <property type="component" value="Chromosome 5"/>
</dbReference>
<dbReference type="PANTHER" id="PTHR36983">
    <property type="entry name" value="DNAJ HOMOLOG SUBFAMILY C MEMBER 13"/>
    <property type="match status" value="1"/>
</dbReference>
<gene>
    <name evidence="2" type="ORF">PR048_017792</name>
</gene>
<evidence type="ECO:0000259" key="1">
    <source>
        <dbReference type="Pfam" id="PF19432"/>
    </source>
</evidence>
<evidence type="ECO:0000313" key="2">
    <source>
        <dbReference type="EMBL" id="KAJ8881311.1"/>
    </source>
</evidence>
<accession>A0ABQ9HAH1</accession>
<dbReference type="Pfam" id="PF19432">
    <property type="entry name" value="RME-8_N"/>
    <property type="match status" value="1"/>
</dbReference>
<evidence type="ECO:0000313" key="3">
    <source>
        <dbReference type="Proteomes" id="UP001159363"/>
    </source>
</evidence>
<feature type="domain" description="DnaJ homologue subfamily C GRV2/DNAJC13 N-terminal" evidence="1">
    <location>
        <begin position="12"/>
        <end position="229"/>
    </location>
</feature>
<organism evidence="2 3">
    <name type="scientific">Dryococelus australis</name>
    <dbReference type="NCBI Taxonomy" id="614101"/>
    <lineage>
        <taxon>Eukaryota</taxon>
        <taxon>Metazoa</taxon>
        <taxon>Ecdysozoa</taxon>
        <taxon>Arthropoda</taxon>
        <taxon>Hexapoda</taxon>
        <taxon>Insecta</taxon>
        <taxon>Pterygota</taxon>
        <taxon>Neoptera</taxon>
        <taxon>Polyneoptera</taxon>
        <taxon>Phasmatodea</taxon>
        <taxon>Verophasmatodea</taxon>
        <taxon>Anareolatae</taxon>
        <taxon>Phasmatidae</taxon>
        <taxon>Eurycanthinae</taxon>
        <taxon>Dryococelus</taxon>
    </lineage>
</organism>
<keyword evidence="3" id="KW-1185">Reference proteome</keyword>
<proteinExistence type="predicted"/>
<comment type="caution">
    <text evidence="2">The sequence shown here is derived from an EMBL/GenBank/DDBJ whole genome shotgun (WGS) entry which is preliminary data.</text>
</comment>
<reference evidence="2 3" key="1">
    <citation type="submission" date="2023-02" db="EMBL/GenBank/DDBJ databases">
        <title>LHISI_Scaffold_Assembly.</title>
        <authorList>
            <person name="Stuart O.P."/>
            <person name="Cleave R."/>
            <person name="Magrath M.J.L."/>
            <person name="Mikheyev A.S."/>
        </authorList>
    </citation>
    <scope>NUCLEOTIDE SEQUENCE [LARGE SCALE GENOMIC DNA]</scope>
    <source>
        <strain evidence="2">Daus_M_001</strain>
        <tissue evidence="2">Leg muscle</tissue>
    </source>
</reference>
<sequence length="274" mass="31266">MVPLKDNQDVACFLVTKHSWKGKYKRIFSVGSMGITTYNPTTLDVTNKWMYSDFISVLPTVKVVGQQNNEFIITMKKEKKVDSMRFSTEHRAQLLTEALRFRNLFAEKPKETLRYHAYKHHWSDTRLPIMLEVTACSLDQLDPSTGAFLASYYYKDIEGMADVKDYPGGFVIVCGGFGRMHLFASAKTSEIRQKMFEAASCYVGISIKVLKEPITEEEFSNQRLGKFSALRDDTISRSRQLMQQLELRRAGVVTCPEDVLPPLPSPGRRRAGRV</sequence>
<dbReference type="PANTHER" id="PTHR36983:SF2">
    <property type="entry name" value="DNAJ HOMOLOG SUBFAMILY C MEMBER 13"/>
    <property type="match status" value="1"/>
</dbReference>
<protein>
    <recommendedName>
        <fullName evidence="1">DnaJ homologue subfamily C GRV2/DNAJC13 N-terminal domain-containing protein</fullName>
    </recommendedName>
</protein>
<name>A0ABQ9HAH1_9NEOP</name>
<dbReference type="InterPro" id="IPR044978">
    <property type="entry name" value="GRV2/DNAJC13"/>
</dbReference>
<dbReference type="EMBL" id="JARBHB010000006">
    <property type="protein sequence ID" value="KAJ8881311.1"/>
    <property type="molecule type" value="Genomic_DNA"/>
</dbReference>